<dbReference type="PROSITE" id="PS50234">
    <property type="entry name" value="VWFA"/>
    <property type="match status" value="1"/>
</dbReference>
<accession>A0A9J6ZYA2</accession>
<dbReference type="InterPro" id="IPR036465">
    <property type="entry name" value="vWFA_dom_sf"/>
</dbReference>
<dbReference type="Pfam" id="PF00092">
    <property type="entry name" value="VWA"/>
    <property type="match status" value="1"/>
</dbReference>
<proteinExistence type="predicted"/>
<dbReference type="InterPro" id="IPR002035">
    <property type="entry name" value="VWF_A"/>
</dbReference>
<gene>
    <name evidence="2" type="ORF">L0Y14_01010</name>
</gene>
<keyword evidence="3" id="KW-1185">Reference proteome</keyword>
<protein>
    <submittedName>
        <fullName evidence="2">VWA domain-containing protein</fullName>
    </submittedName>
</protein>
<evidence type="ECO:0000313" key="3">
    <source>
        <dbReference type="Proteomes" id="UP001056649"/>
    </source>
</evidence>
<dbReference type="PANTHER" id="PTHR41248">
    <property type="entry name" value="NORD PROTEIN"/>
    <property type="match status" value="1"/>
</dbReference>
<reference evidence="2" key="1">
    <citation type="journal article" date="2022" name="Mol. Ecol. Resour.">
        <title>The complete and closed genome of the facultative generalist Candidatus Endoriftia persephone from deep-sea hydrothermal vents.</title>
        <authorList>
            <person name="de Oliveira A.L."/>
            <person name="Srivastava A."/>
            <person name="Espada-Hinojosa S."/>
            <person name="Bright M."/>
        </authorList>
    </citation>
    <scope>NUCLEOTIDE SEQUENCE</scope>
    <source>
        <strain evidence="2">Tica-EPR-9o50.N</strain>
    </source>
</reference>
<dbReference type="SUPFAM" id="SSF53300">
    <property type="entry name" value="vWA-like"/>
    <property type="match status" value="1"/>
</dbReference>
<sequence>MAPQPELSLGQIQALLDELFEVEFTFRNTTEPADAIKRLVPAEQRFVLDWVGRISSTNIELAYQFCLKAADALRLMDESMIETWVVQAMDSYDRVGLQPALKVIRDIDIFVRQGRERASSALFDEQVGVLLPFVHGLSGRKLKLEQADFAYTDSETIYLPAVMAHLPNPRDNFQLYKATVAHLWAQTRFGTFRVDIAAELERYVAPRHALRCFHALESVRLDACVARELPGLYREMRRLQIELGDTVTGDAWQRLSAPLQAASATVTDSLILLPQALALSPPPSSCFYGELAPGQVAEVMQRRIEREKARFRVALKKIDDELNEGRQERTEAPSPRTFHRLFDEEREPMVPEGFEMELAVDGNRIPLTDELKQTMTSIIQDLGDIPDEYLIPAGPGEYDLSAFEEQGLNPDDVWSGAYHEEGAFLYPEWPFRRKHYKKDWCVVRELQIQPQYDGFATQVLQKYRRLLASLRRTFEAMRDEDRLLKRQAYGDGVDIDAFVEAWADLHIGLEMSDRLFTRMQREERSIAVMFMVDMSGSTEGWINQMEREALVLLAESLQMVGDRYAIYGFTGQGRKRCELFQIKAFDEAYDAEVQARISGITAGDYTRMGAAIRHLTAKLKSVEARTKLLVTLSDGKPEDYPDHYRGEYGVEDTRQALYEARQDGVHAYCITIDEEGQDYLPHMYGAANYALISDVEALPRKVSEIYKKLTS</sequence>
<dbReference type="Proteomes" id="UP001056649">
    <property type="component" value="Chromosome"/>
</dbReference>
<dbReference type="CDD" id="cd01454">
    <property type="entry name" value="vWA_norD_type"/>
    <property type="match status" value="1"/>
</dbReference>
<dbReference type="PANTHER" id="PTHR41248:SF1">
    <property type="entry name" value="NORD PROTEIN"/>
    <property type="match status" value="1"/>
</dbReference>
<dbReference type="InterPro" id="IPR051928">
    <property type="entry name" value="NorD/CobT"/>
</dbReference>
<name>A0A9J6ZYA2_9GAMM</name>
<dbReference type="RefSeq" id="WP_006474366.1">
    <property type="nucleotide sequence ID" value="NZ_CP090569.1"/>
</dbReference>
<evidence type="ECO:0000259" key="1">
    <source>
        <dbReference type="PROSITE" id="PS50234"/>
    </source>
</evidence>
<dbReference type="Gene3D" id="3.40.50.410">
    <property type="entry name" value="von Willebrand factor, type A domain"/>
    <property type="match status" value="1"/>
</dbReference>
<dbReference type="EMBL" id="CP090569">
    <property type="protein sequence ID" value="USF87859.1"/>
    <property type="molecule type" value="Genomic_DNA"/>
</dbReference>
<dbReference type="KEGG" id="eps:L0Y14_01010"/>
<organism evidence="2 3">
    <name type="scientific">Candidatus Endoriftia persephonae</name>
    <dbReference type="NCBI Taxonomy" id="393765"/>
    <lineage>
        <taxon>Bacteria</taxon>
        <taxon>Pseudomonadati</taxon>
        <taxon>Pseudomonadota</taxon>
        <taxon>Gammaproteobacteria</taxon>
        <taxon>Chromatiales</taxon>
        <taxon>Sedimenticolaceae</taxon>
        <taxon>Candidatus Endoriftia</taxon>
    </lineage>
</organism>
<dbReference type="SMART" id="SM00327">
    <property type="entry name" value="VWA"/>
    <property type="match status" value="1"/>
</dbReference>
<feature type="domain" description="VWFA" evidence="1">
    <location>
        <begin position="527"/>
        <end position="709"/>
    </location>
</feature>
<evidence type="ECO:0000313" key="2">
    <source>
        <dbReference type="EMBL" id="USF87859.1"/>
    </source>
</evidence>
<dbReference type="AlphaFoldDB" id="A0A9J6ZYA2"/>